<evidence type="ECO:0000313" key="18">
    <source>
        <dbReference type="Proteomes" id="UP000182800"/>
    </source>
</evidence>
<evidence type="ECO:0000313" key="15">
    <source>
        <dbReference type="EMBL" id="KPQ10312.1"/>
    </source>
</evidence>
<dbReference type="STRING" id="1653334.GA0071312_1127"/>
<evidence type="ECO:0000256" key="6">
    <source>
        <dbReference type="ARBA" id="ARBA00022692"/>
    </source>
</evidence>
<keyword evidence="9" id="KW-0902">Two-component regulatory system</keyword>
<dbReference type="InterPro" id="IPR003661">
    <property type="entry name" value="HisK_dim/P_dom"/>
</dbReference>
<dbReference type="InterPro" id="IPR003594">
    <property type="entry name" value="HATPase_dom"/>
</dbReference>
<evidence type="ECO:0000256" key="8">
    <source>
        <dbReference type="ARBA" id="ARBA00022989"/>
    </source>
</evidence>
<dbReference type="SMART" id="SM00304">
    <property type="entry name" value="HAMP"/>
    <property type="match status" value="1"/>
</dbReference>
<dbReference type="Pfam" id="PF13756">
    <property type="entry name" value="Stimulus_sens_1"/>
    <property type="match status" value="1"/>
</dbReference>
<evidence type="ECO:0000256" key="2">
    <source>
        <dbReference type="ARBA" id="ARBA00004370"/>
    </source>
</evidence>
<evidence type="ECO:0000259" key="13">
    <source>
        <dbReference type="PROSITE" id="PS50109"/>
    </source>
</evidence>
<comment type="subcellular location">
    <subcellularLocation>
        <location evidence="2">Membrane</location>
    </subcellularLocation>
</comment>
<dbReference type="GO" id="GO:0016020">
    <property type="term" value="C:membrane"/>
    <property type="evidence" value="ECO:0007669"/>
    <property type="project" value="UniProtKB-SubCell"/>
</dbReference>
<sequence length="659" mass="71970">MDARRNRADDPEPIRHAADDASGDGSDPRADKTGARARSGRRLRARLAHGRGIWRAALRDIAQRASSSLTRRIIVLNIGGLVALLVGFLYLNQFREGLIEARVQSLMTQGEIIAGAIAASATVEIDTIKIDPDALLQMQLGETSGLADDTFSPLEFSINPERVAPLLRRLITPTGTRARVYDRDSMLILDSRALYTRGDVLRLELPPLDKPETAFLQRAWNWARSLFVTERPPLIETIGPTSGRVFPEVQQALGGQAAHVVRINPAGETIVSVAVPIQRQRTVRGALLLSTQGGDIDAIIASERFALLQVFLVAASVMLVLSFLLANAIAGPVRRLAEAAERVRRGIKSRQEIPDFSYRADEIGHLSGALRDMTQALYKRIDAIESFAADVAHELKNPLTSLRSAVETLPLARNADSRARLLEVIQHDVRRLDRLISDISDASRLDAELARSEAAPVDMVRLTEAVVAVANDVRDPEEAAIVMEVIAPQGEDGARESTRVITRKTPSRKAGDAMTADDDQRAGGTQRDEATAPYIVHGHDSRLGQVLRNLVDNARSFSPPDAEVRVRLARRDTNVVLIVDDDGPGIPEHALERVFERFYTDRPEQGFGQNSGLGLSISQQIVQVHRGSITAQNRYGPPRADGSRPVLGARFTVTLPAAS</sequence>
<dbReference type="Gene3D" id="1.10.287.130">
    <property type="match status" value="1"/>
</dbReference>
<dbReference type="Proteomes" id="UP000182800">
    <property type="component" value="Unassembled WGS sequence"/>
</dbReference>
<evidence type="ECO:0000256" key="1">
    <source>
        <dbReference type="ARBA" id="ARBA00000085"/>
    </source>
</evidence>
<dbReference type="AlphaFoldDB" id="A0A0P8BL39"/>
<dbReference type="Gene3D" id="3.30.565.10">
    <property type="entry name" value="Histidine kinase-like ATPase, C-terminal domain"/>
    <property type="match status" value="1"/>
</dbReference>
<evidence type="ECO:0000313" key="17">
    <source>
        <dbReference type="Proteomes" id="UP000050497"/>
    </source>
</evidence>
<dbReference type="PATRIC" id="fig|1653334.4.peg.3548"/>
<dbReference type="PANTHER" id="PTHR45436">
    <property type="entry name" value="SENSOR HISTIDINE KINASE YKOH"/>
    <property type="match status" value="1"/>
</dbReference>
<evidence type="ECO:0000256" key="9">
    <source>
        <dbReference type="ARBA" id="ARBA00023012"/>
    </source>
</evidence>
<feature type="compositionally biased region" description="Basic and acidic residues" evidence="11">
    <location>
        <begin position="518"/>
        <end position="529"/>
    </location>
</feature>
<evidence type="ECO:0000256" key="4">
    <source>
        <dbReference type="ARBA" id="ARBA00022553"/>
    </source>
</evidence>
<dbReference type="PANTHER" id="PTHR45436:SF5">
    <property type="entry name" value="SENSOR HISTIDINE KINASE TRCS"/>
    <property type="match status" value="1"/>
</dbReference>
<dbReference type="EMBL" id="FMBM01000001">
    <property type="protein sequence ID" value="SCC79739.1"/>
    <property type="molecule type" value="Genomic_DNA"/>
</dbReference>
<dbReference type="InterPro" id="IPR025908">
    <property type="entry name" value="Sensor_TM1"/>
</dbReference>
<dbReference type="InterPro" id="IPR050428">
    <property type="entry name" value="TCS_sensor_his_kinase"/>
</dbReference>
<proteinExistence type="predicted"/>
<dbReference type="SMART" id="SM00387">
    <property type="entry name" value="HATPase_c"/>
    <property type="match status" value="1"/>
</dbReference>
<organism evidence="15 17">
    <name type="scientific">Saliniramus fredricksonii</name>
    <dbReference type="NCBI Taxonomy" id="1653334"/>
    <lineage>
        <taxon>Bacteria</taxon>
        <taxon>Pseudomonadati</taxon>
        <taxon>Pseudomonadota</taxon>
        <taxon>Alphaproteobacteria</taxon>
        <taxon>Hyphomicrobiales</taxon>
        <taxon>Salinarimonadaceae</taxon>
        <taxon>Saliniramus</taxon>
    </lineage>
</organism>
<evidence type="ECO:0000256" key="12">
    <source>
        <dbReference type="SAM" id="Phobius"/>
    </source>
</evidence>
<evidence type="ECO:0000256" key="7">
    <source>
        <dbReference type="ARBA" id="ARBA00022777"/>
    </source>
</evidence>
<keyword evidence="8 12" id="KW-1133">Transmembrane helix</keyword>
<dbReference type="SUPFAM" id="SSF55874">
    <property type="entry name" value="ATPase domain of HSP90 chaperone/DNA topoisomerase II/histidine kinase"/>
    <property type="match status" value="1"/>
</dbReference>
<feature type="domain" description="Histidine kinase" evidence="13">
    <location>
        <begin position="390"/>
        <end position="659"/>
    </location>
</feature>
<keyword evidence="18" id="KW-1185">Reference proteome</keyword>
<dbReference type="PROSITE" id="PS50885">
    <property type="entry name" value="HAMP"/>
    <property type="match status" value="1"/>
</dbReference>
<dbReference type="SUPFAM" id="SSF47384">
    <property type="entry name" value="Homodimeric domain of signal transducing histidine kinase"/>
    <property type="match status" value="1"/>
</dbReference>
<feature type="region of interest" description="Disordered" evidence="11">
    <location>
        <begin position="504"/>
        <end position="529"/>
    </location>
</feature>
<dbReference type="InterPro" id="IPR004358">
    <property type="entry name" value="Sig_transdc_His_kin-like_C"/>
</dbReference>
<dbReference type="Gene3D" id="6.10.340.10">
    <property type="match status" value="1"/>
</dbReference>
<feature type="compositionally biased region" description="Basic and acidic residues" evidence="11">
    <location>
        <begin position="1"/>
        <end position="19"/>
    </location>
</feature>
<keyword evidence="10 12" id="KW-0472">Membrane</keyword>
<dbReference type="InterPro" id="IPR036097">
    <property type="entry name" value="HisK_dim/P_sf"/>
</dbReference>
<accession>A0A0P8BL39</accession>
<dbReference type="Pfam" id="PF00672">
    <property type="entry name" value="HAMP"/>
    <property type="match status" value="1"/>
</dbReference>
<dbReference type="EMBL" id="LJSX01000016">
    <property type="protein sequence ID" value="KPQ10312.1"/>
    <property type="molecule type" value="Genomic_DNA"/>
</dbReference>
<evidence type="ECO:0000256" key="3">
    <source>
        <dbReference type="ARBA" id="ARBA00012438"/>
    </source>
</evidence>
<keyword evidence="7 15" id="KW-0418">Kinase</keyword>
<protein>
    <recommendedName>
        <fullName evidence="3">histidine kinase</fullName>
        <ecNumber evidence="3">2.7.13.3</ecNumber>
    </recommendedName>
</protein>
<evidence type="ECO:0000313" key="16">
    <source>
        <dbReference type="EMBL" id="SCC79739.1"/>
    </source>
</evidence>
<feature type="transmembrane region" description="Helical" evidence="12">
    <location>
        <begin position="73"/>
        <end position="91"/>
    </location>
</feature>
<dbReference type="PRINTS" id="PR00344">
    <property type="entry name" value="BCTRLSENSOR"/>
</dbReference>
<keyword evidence="6 12" id="KW-0812">Transmembrane</keyword>
<dbReference type="Pfam" id="PF02518">
    <property type="entry name" value="HATPase_c"/>
    <property type="match status" value="1"/>
</dbReference>
<feature type="domain" description="HAMP" evidence="14">
    <location>
        <begin position="327"/>
        <end position="382"/>
    </location>
</feature>
<comment type="caution">
    <text evidence="15">The sequence shown here is derived from an EMBL/GenBank/DDBJ whole genome shotgun (WGS) entry which is preliminary data.</text>
</comment>
<reference evidence="15 17" key="1">
    <citation type="submission" date="2015-09" db="EMBL/GenBank/DDBJ databases">
        <title>Identification and resolution of microdiversity through metagenomic sequencing of parallel consortia.</title>
        <authorList>
            <person name="Nelson W.C."/>
            <person name="Romine M.F."/>
            <person name="Lindemann S.R."/>
        </authorList>
    </citation>
    <scope>NUCLEOTIDE SEQUENCE [LARGE SCALE GENOMIC DNA]</scope>
    <source>
        <strain evidence="15">HL-109</strain>
    </source>
</reference>
<reference evidence="16 18" key="2">
    <citation type="submission" date="2016-08" db="EMBL/GenBank/DDBJ databases">
        <authorList>
            <person name="Varghese N."/>
            <person name="Submissions Spin"/>
        </authorList>
    </citation>
    <scope>NUCLEOTIDE SEQUENCE [LARGE SCALE GENOMIC DNA]</scope>
    <source>
        <strain evidence="16 18">HL-109</strain>
    </source>
</reference>
<dbReference type="EC" id="2.7.13.3" evidence="3"/>
<dbReference type="PROSITE" id="PS50109">
    <property type="entry name" value="HIS_KIN"/>
    <property type="match status" value="1"/>
</dbReference>
<dbReference type="CDD" id="cd06225">
    <property type="entry name" value="HAMP"/>
    <property type="match status" value="1"/>
</dbReference>
<feature type="region of interest" description="Disordered" evidence="11">
    <location>
        <begin position="1"/>
        <end position="41"/>
    </location>
</feature>
<keyword evidence="4" id="KW-0597">Phosphoprotein</keyword>
<dbReference type="SMART" id="SM00388">
    <property type="entry name" value="HisKA"/>
    <property type="match status" value="1"/>
</dbReference>
<dbReference type="SMR" id="A0A0P8BL39"/>
<evidence type="ECO:0000259" key="14">
    <source>
        <dbReference type="PROSITE" id="PS50885"/>
    </source>
</evidence>
<keyword evidence="5" id="KW-0808">Transferase</keyword>
<evidence type="ECO:0000256" key="10">
    <source>
        <dbReference type="ARBA" id="ARBA00023136"/>
    </source>
</evidence>
<dbReference type="CDD" id="cd00082">
    <property type="entry name" value="HisKA"/>
    <property type="match status" value="1"/>
</dbReference>
<dbReference type="InterPro" id="IPR025919">
    <property type="entry name" value="Stimulus_sens_dom"/>
</dbReference>
<dbReference type="InterPro" id="IPR036890">
    <property type="entry name" value="HATPase_C_sf"/>
</dbReference>
<dbReference type="InterPro" id="IPR005467">
    <property type="entry name" value="His_kinase_dom"/>
</dbReference>
<dbReference type="Proteomes" id="UP000050497">
    <property type="component" value="Unassembled WGS sequence"/>
</dbReference>
<dbReference type="Pfam" id="PF13755">
    <property type="entry name" value="Sensor_TM1"/>
    <property type="match status" value="1"/>
</dbReference>
<evidence type="ECO:0000256" key="11">
    <source>
        <dbReference type="SAM" id="MobiDB-lite"/>
    </source>
</evidence>
<dbReference type="GO" id="GO:0000155">
    <property type="term" value="F:phosphorelay sensor kinase activity"/>
    <property type="evidence" value="ECO:0007669"/>
    <property type="project" value="InterPro"/>
</dbReference>
<name>A0A0P8BL39_9HYPH</name>
<evidence type="ECO:0000256" key="5">
    <source>
        <dbReference type="ARBA" id="ARBA00022679"/>
    </source>
</evidence>
<dbReference type="InterPro" id="IPR003660">
    <property type="entry name" value="HAMP_dom"/>
</dbReference>
<gene>
    <name evidence="15" type="primary">chvG</name>
    <name evidence="16" type="ORF">GA0071312_1127</name>
    <name evidence="15" type="ORF">HLUCCO17_11055</name>
</gene>
<dbReference type="Pfam" id="PF00512">
    <property type="entry name" value="HisKA"/>
    <property type="match status" value="1"/>
</dbReference>
<comment type="catalytic activity">
    <reaction evidence="1">
        <text>ATP + protein L-histidine = ADP + protein N-phospho-L-histidine.</text>
        <dbReference type="EC" id="2.7.13.3"/>
    </reaction>
</comment>